<dbReference type="RefSeq" id="WP_146152549.1">
    <property type="nucleotide sequence ID" value="NZ_PYOP01000005.1"/>
</dbReference>
<reference evidence="2 3" key="1">
    <citation type="submission" date="2018-03" db="EMBL/GenBank/DDBJ databases">
        <title>Whole genome sequencing of Histamine producing bacteria.</title>
        <authorList>
            <person name="Butler K."/>
        </authorList>
    </citation>
    <scope>NUCLEOTIDE SEQUENCE [LARGE SCALE GENOMIC DNA]</scope>
    <source>
        <strain evidence="2 3">ATCC 51761</strain>
    </source>
</reference>
<comment type="caution">
    <text evidence="2">The sequence shown here is derived from an EMBL/GenBank/DDBJ whole genome shotgun (WGS) entry which is preliminary data.</text>
</comment>
<dbReference type="SUPFAM" id="SSF46689">
    <property type="entry name" value="Homeodomain-like"/>
    <property type="match status" value="1"/>
</dbReference>
<organism evidence="2 3">
    <name type="scientific">Photobacterium iliopiscarium</name>
    <dbReference type="NCBI Taxonomy" id="56192"/>
    <lineage>
        <taxon>Bacteria</taxon>
        <taxon>Pseudomonadati</taxon>
        <taxon>Pseudomonadota</taxon>
        <taxon>Gammaproteobacteria</taxon>
        <taxon>Vibrionales</taxon>
        <taxon>Vibrionaceae</taxon>
        <taxon>Photobacterium</taxon>
    </lineage>
</organism>
<keyword evidence="3" id="KW-1185">Reference proteome</keyword>
<comment type="similarity">
    <text evidence="1">Belongs to the transposase 8 family.</text>
</comment>
<dbReference type="InterPro" id="IPR009057">
    <property type="entry name" value="Homeodomain-like_sf"/>
</dbReference>
<evidence type="ECO:0000313" key="3">
    <source>
        <dbReference type="Proteomes" id="UP000241190"/>
    </source>
</evidence>
<dbReference type="Pfam" id="PF01527">
    <property type="entry name" value="HTH_Tnp_1"/>
    <property type="match status" value="1"/>
</dbReference>
<evidence type="ECO:0000256" key="1">
    <source>
        <dbReference type="ARBA" id="ARBA00009964"/>
    </source>
</evidence>
<dbReference type="Proteomes" id="UP000241190">
    <property type="component" value="Unassembled WGS sequence"/>
</dbReference>
<gene>
    <name evidence="2" type="ORF">C9J52_04810</name>
</gene>
<feature type="non-terminal residue" evidence="2">
    <location>
        <position position="75"/>
    </location>
</feature>
<name>A0ABX5GVN4_9GAMM</name>
<protein>
    <submittedName>
        <fullName evidence="2">IS3 family transposase</fullName>
    </submittedName>
</protein>
<dbReference type="EMBL" id="PYOP01000005">
    <property type="protein sequence ID" value="PSW98997.1"/>
    <property type="molecule type" value="Genomic_DNA"/>
</dbReference>
<accession>A0ABX5GVN4</accession>
<proteinExistence type="inferred from homology"/>
<sequence length="75" mass="8636">MTKRIRPNFTPEFRLESAQLVLDQSYSVKEAAEAMNVGKSTMDKWVRQLKDERGGITPKATPMTPDQLKIRELEK</sequence>
<evidence type="ECO:0000313" key="2">
    <source>
        <dbReference type="EMBL" id="PSW98997.1"/>
    </source>
</evidence>
<dbReference type="InterPro" id="IPR002514">
    <property type="entry name" value="Transposase_8"/>
</dbReference>